<evidence type="ECO:0000313" key="1">
    <source>
        <dbReference type="EMBL" id="BDR56121.1"/>
    </source>
</evidence>
<reference evidence="1 2" key="1">
    <citation type="journal article" date="2023" name="Microbiol. Spectr.">
        <title>Symbiosis of Carpenter Bees with Uncharacterized Lactic Acid Bacteria Showing NAD Auxotrophy.</title>
        <authorList>
            <person name="Kawasaki S."/>
            <person name="Ozawa K."/>
            <person name="Mori T."/>
            <person name="Yamamoto A."/>
            <person name="Ito M."/>
            <person name="Ohkuma M."/>
            <person name="Sakamoto M."/>
            <person name="Matsutani M."/>
        </authorList>
    </citation>
    <scope>NUCLEOTIDE SEQUENCE [LARGE SCALE GENOMIC DNA]</scope>
    <source>
        <strain evidence="1 2">KimC2</strain>
    </source>
</reference>
<dbReference type="RefSeq" id="WP_317697983.1">
    <property type="nucleotide sequence ID" value="NZ_AP026801.1"/>
</dbReference>
<dbReference type="KEGG" id="xak:KIMC2_06830"/>
<sequence>MDYNFDDRLLWESVILDKENFHDDRLRLNGIYYRYESRMPLKLGDTVIITGTKGNILILEKKMVGDSDVTF</sequence>
<dbReference type="AlphaFoldDB" id="A0AAU9CUR2"/>
<gene>
    <name evidence="1" type="ORF">KIMC2_06830</name>
</gene>
<evidence type="ECO:0008006" key="3">
    <source>
        <dbReference type="Google" id="ProtNLM"/>
    </source>
</evidence>
<proteinExistence type="predicted"/>
<dbReference type="Proteomes" id="UP001321804">
    <property type="component" value="Chromosome"/>
</dbReference>
<accession>A0AAU9CUR2</accession>
<protein>
    <recommendedName>
        <fullName evidence="3">NfeD-like C-terminal domain-containing protein</fullName>
    </recommendedName>
</protein>
<name>A0AAU9CUR2_9LACO</name>
<evidence type="ECO:0000313" key="2">
    <source>
        <dbReference type="Proteomes" id="UP001321804"/>
    </source>
</evidence>
<organism evidence="1 2">
    <name type="scientific">Xylocopilactobacillus apis</name>
    <dbReference type="NCBI Taxonomy" id="2932183"/>
    <lineage>
        <taxon>Bacteria</taxon>
        <taxon>Bacillati</taxon>
        <taxon>Bacillota</taxon>
        <taxon>Bacilli</taxon>
        <taxon>Lactobacillales</taxon>
        <taxon>Lactobacillaceae</taxon>
        <taxon>Xylocopilactobacillus</taxon>
    </lineage>
</organism>
<keyword evidence="2" id="KW-1185">Reference proteome</keyword>
<dbReference type="EMBL" id="AP026801">
    <property type="protein sequence ID" value="BDR56121.1"/>
    <property type="molecule type" value="Genomic_DNA"/>
</dbReference>